<reference evidence="3" key="1">
    <citation type="submission" date="2017-07" db="EMBL/GenBank/DDBJ databases">
        <title>Leptospira spp. isolated from tropical soils.</title>
        <authorList>
            <person name="Thibeaux R."/>
            <person name="Iraola G."/>
            <person name="Ferres I."/>
            <person name="Bierque E."/>
            <person name="Girault D."/>
            <person name="Soupe-Gilbert M.-E."/>
            <person name="Picardeau M."/>
            <person name="Goarant C."/>
        </authorList>
    </citation>
    <scope>NUCLEOTIDE SEQUENCE [LARGE SCALE GENOMIC DNA]</scope>
    <source>
        <strain evidence="3">ATI7-C-A5</strain>
    </source>
</reference>
<evidence type="ECO:0000256" key="1">
    <source>
        <dbReference type="ARBA" id="ARBA00006479"/>
    </source>
</evidence>
<keyword evidence="3" id="KW-0418">Kinase</keyword>
<proteinExistence type="inferred from homology"/>
<sequence length="298" mass="32038">MNSYLGIDVGAGSIKASLVHPDGTVLKNASRLTGAETDSGNFLESLENIVSEMRAPSLTAIGIGSPGPIDSERGLLLQSANLPLLKEVALVDHLRNKFPYPVYYNNDANVAALGEYRFGRGKNSSNLLILTLGTGLGGGWIYQGKLFNGYRGSGMEVGHVTYDPRGPVCGCGQRGCAEAYFSASGFLNRYSEKTGTALLSAEEFFRRAERGEGAASSLLDEGIEALAQLCRGLIHTLNPERMIFTGGLIRSWELFGDGLKQRIQELIFPVFRTYTQILPGENVSGTLGAAALCMEHHE</sequence>
<evidence type="ECO:0000313" key="3">
    <source>
        <dbReference type="EMBL" id="PJZ94577.1"/>
    </source>
</evidence>
<keyword evidence="3" id="KW-0808">Transferase</keyword>
<comment type="similarity">
    <text evidence="1">Belongs to the ROK (NagC/XylR) family.</text>
</comment>
<accession>A0A2N0BJY6</accession>
<accession>A0A2N0BDH0</accession>
<evidence type="ECO:0000313" key="4">
    <source>
        <dbReference type="Proteomes" id="UP000232122"/>
    </source>
</evidence>
<keyword evidence="4" id="KW-1185">Reference proteome</keyword>
<reference evidence="2" key="3">
    <citation type="submission" date="2023-10" db="EMBL/GenBank/DDBJ databases">
        <authorList>
            <person name="Picardeau M."/>
            <person name="Thibeaux R."/>
        </authorList>
    </citation>
    <scope>NUCLEOTIDE SEQUENCE</scope>
    <source>
        <strain evidence="2">ATI7-C-A5</strain>
    </source>
</reference>
<dbReference type="InterPro" id="IPR000600">
    <property type="entry name" value="ROK"/>
</dbReference>
<gene>
    <name evidence="2" type="ORF">CH379_014360</name>
    <name evidence="3" type="ORF">CH379_01800</name>
</gene>
<name>A0A2N0BDH0_9LEPT</name>
<dbReference type="GO" id="GO:0016301">
    <property type="term" value="F:kinase activity"/>
    <property type="evidence" value="ECO:0007669"/>
    <property type="project" value="UniProtKB-KW"/>
</dbReference>
<reference evidence="2 4" key="2">
    <citation type="journal article" date="2018" name="Microb. Genom.">
        <title>Deciphering the unexplored Leptospira diversity from soils uncovers genomic evolution to virulence.</title>
        <authorList>
            <person name="Thibeaux R."/>
            <person name="Iraola G."/>
            <person name="Ferres I."/>
            <person name="Bierque E."/>
            <person name="Girault D."/>
            <person name="Soupe-Gilbert M.E."/>
            <person name="Picardeau M."/>
            <person name="Goarant C."/>
        </authorList>
    </citation>
    <scope>NUCLEOTIDE SEQUENCE [LARGE SCALE GENOMIC DNA]</scope>
    <source>
        <strain evidence="2 4">ATI7-C-A5</strain>
    </source>
</reference>
<dbReference type="SUPFAM" id="SSF53067">
    <property type="entry name" value="Actin-like ATPase domain"/>
    <property type="match status" value="1"/>
</dbReference>
<dbReference type="EMBL" id="NPEF01000010">
    <property type="protein sequence ID" value="PJZ94577.1"/>
    <property type="molecule type" value="Genomic_DNA"/>
</dbReference>
<dbReference type="Pfam" id="PF00480">
    <property type="entry name" value="ROK"/>
    <property type="match status" value="1"/>
</dbReference>
<dbReference type="RefSeq" id="WP_100747165.1">
    <property type="nucleotide sequence ID" value="NZ_NPEF02000016.1"/>
</dbReference>
<dbReference type="PANTHER" id="PTHR18964">
    <property type="entry name" value="ROK (REPRESSOR, ORF, KINASE) FAMILY"/>
    <property type="match status" value="1"/>
</dbReference>
<dbReference type="Proteomes" id="UP000232122">
    <property type="component" value="Unassembled WGS sequence"/>
</dbReference>
<comment type="caution">
    <text evidence="3">The sequence shown here is derived from an EMBL/GenBank/DDBJ whole genome shotgun (WGS) entry which is preliminary data.</text>
</comment>
<dbReference type="AlphaFoldDB" id="A0A2N0BDH0"/>
<dbReference type="PANTHER" id="PTHR18964:SF149">
    <property type="entry name" value="BIFUNCTIONAL UDP-N-ACETYLGLUCOSAMINE 2-EPIMERASE_N-ACETYLMANNOSAMINE KINASE"/>
    <property type="match status" value="1"/>
</dbReference>
<protein>
    <submittedName>
        <fullName evidence="3">Glucose kinase</fullName>
    </submittedName>
    <submittedName>
        <fullName evidence="2">ROK family protein</fullName>
    </submittedName>
</protein>
<dbReference type="InterPro" id="IPR043129">
    <property type="entry name" value="ATPase_NBD"/>
</dbReference>
<evidence type="ECO:0000313" key="2">
    <source>
        <dbReference type="EMBL" id="MDV6236808.1"/>
    </source>
</evidence>
<organism evidence="3">
    <name type="scientific">Leptospira ellisii</name>
    <dbReference type="NCBI Taxonomy" id="2023197"/>
    <lineage>
        <taxon>Bacteria</taxon>
        <taxon>Pseudomonadati</taxon>
        <taxon>Spirochaetota</taxon>
        <taxon>Spirochaetia</taxon>
        <taxon>Leptospirales</taxon>
        <taxon>Leptospiraceae</taxon>
        <taxon>Leptospira</taxon>
    </lineage>
</organism>
<dbReference type="OrthoDB" id="9795247at2"/>
<dbReference type="EMBL" id="NPEF02000016">
    <property type="protein sequence ID" value="MDV6236808.1"/>
    <property type="molecule type" value="Genomic_DNA"/>
</dbReference>
<dbReference type="Gene3D" id="3.30.420.40">
    <property type="match status" value="2"/>
</dbReference>